<evidence type="ECO:0000256" key="1">
    <source>
        <dbReference type="SAM" id="MobiDB-lite"/>
    </source>
</evidence>
<evidence type="ECO:0000313" key="2">
    <source>
        <dbReference type="EMBL" id="KZV21919.1"/>
    </source>
</evidence>
<feature type="compositionally biased region" description="Pro residues" evidence="1">
    <location>
        <begin position="107"/>
        <end position="116"/>
    </location>
</feature>
<gene>
    <name evidence="2" type="ORF">F511_44888</name>
</gene>
<dbReference type="EMBL" id="KV014805">
    <property type="protein sequence ID" value="KZV21919.1"/>
    <property type="molecule type" value="Genomic_DNA"/>
</dbReference>
<reference evidence="2 3" key="1">
    <citation type="journal article" date="2015" name="Proc. Natl. Acad. Sci. U.S.A.">
        <title>The resurrection genome of Boea hygrometrica: A blueprint for survival of dehydration.</title>
        <authorList>
            <person name="Xiao L."/>
            <person name="Yang G."/>
            <person name="Zhang L."/>
            <person name="Yang X."/>
            <person name="Zhao S."/>
            <person name="Ji Z."/>
            <person name="Zhou Q."/>
            <person name="Hu M."/>
            <person name="Wang Y."/>
            <person name="Chen M."/>
            <person name="Xu Y."/>
            <person name="Jin H."/>
            <person name="Xiao X."/>
            <person name="Hu G."/>
            <person name="Bao F."/>
            <person name="Hu Y."/>
            <person name="Wan P."/>
            <person name="Li L."/>
            <person name="Deng X."/>
            <person name="Kuang T."/>
            <person name="Xiang C."/>
            <person name="Zhu J.K."/>
            <person name="Oliver M.J."/>
            <person name="He Y."/>
        </authorList>
    </citation>
    <scope>NUCLEOTIDE SEQUENCE [LARGE SCALE GENOMIC DNA]</scope>
    <source>
        <strain evidence="3">cv. XS01</strain>
    </source>
</reference>
<sequence>MVEPRPWLDVAPDVRCMRPPPLCESSDRVQHFLGQGLVERVQLDLGGVQPEQVVREVEGATCMSTIRFSWYQSGGSGGVLACCVELGSRTANLMPPKCDRNLQSDGTPPPPPPLHS</sequence>
<name>A0A2Z7ARC2_9LAMI</name>
<accession>A0A2Z7ARC2</accession>
<dbReference type="AlphaFoldDB" id="A0A2Z7ARC2"/>
<evidence type="ECO:0000313" key="3">
    <source>
        <dbReference type="Proteomes" id="UP000250235"/>
    </source>
</evidence>
<dbReference type="Proteomes" id="UP000250235">
    <property type="component" value="Unassembled WGS sequence"/>
</dbReference>
<proteinExistence type="predicted"/>
<feature type="region of interest" description="Disordered" evidence="1">
    <location>
        <begin position="94"/>
        <end position="116"/>
    </location>
</feature>
<protein>
    <submittedName>
        <fullName evidence="2">Uncharacterized protein</fullName>
    </submittedName>
</protein>
<organism evidence="2 3">
    <name type="scientific">Dorcoceras hygrometricum</name>
    <dbReference type="NCBI Taxonomy" id="472368"/>
    <lineage>
        <taxon>Eukaryota</taxon>
        <taxon>Viridiplantae</taxon>
        <taxon>Streptophyta</taxon>
        <taxon>Embryophyta</taxon>
        <taxon>Tracheophyta</taxon>
        <taxon>Spermatophyta</taxon>
        <taxon>Magnoliopsida</taxon>
        <taxon>eudicotyledons</taxon>
        <taxon>Gunneridae</taxon>
        <taxon>Pentapetalae</taxon>
        <taxon>asterids</taxon>
        <taxon>lamiids</taxon>
        <taxon>Lamiales</taxon>
        <taxon>Gesneriaceae</taxon>
        <taxon>Didymocarpoideae</taxon>
        <taxon>Trichosporeae</taxon>
        <taxon>Loxocarpinae</taxon>
        <taxon>Dorcoceras</taxon>
    </lineage>
</organism>
<keyword evidence="3" id="KW-1185">Reference proteome</keyword>